<dbReference type="AlphaFoldDB" id="A0A3B0VE25"/>
<feature type="non-terminal residue" evidence="1">
    <location>
        <position position="1"/>
    </location>
</feature>
<evidence type="ECO:0000313" key="1">
    <source>
        <dbReference type="EMBL" id="VAW35079.1"/>
    </source>
</evidence>
<reference evidence="1" key="1">
    <citation type="submission" date="2018-06" db="EMBL/GenBank/DDBJ databases">
        <authorList>
            <person name="Zhirakovskaya E."/>
        </authorList>
    </citation>
    <scope>NUCLEOTIDE SEQUENCE</scope>
</reference>
<name>A0A3B0VE25_9ZZZZ</name>
<sequence length="131" mass="14687">YVDLNPIRAAIATTPENSDYTSIQERIKSNNSTLLNLGFDEDDINFTLADYCELVDATGRSIIANKKGYIDASLPPILNRLGLDEFTWLDELSHFKIKGKKAIGTLENLKQYVAKIKQKIRQDTGLNPALE</sequence>
<gene>
    <name evidence="1" type="ORF">MNBD_GAMMA01-1858</name>
</gene>
<protein>
    <submittedName>
        <fullName evidence="1">Uncharacterized protein</fullName>
    </submittedName>
</protein>
<dbReference type="EMBL" id="UOEW01000096">
    <property type="protein sequence ID" value="VAW35079.1"/>
    <property type="molecule type" value="Genomic_DNA"/>
</dbReference>
<proteinExistence type="predicted"/>
<dbReference type="PANTHER" id="PTHR34322:SF2">
    <property type="entry name" value="TRANSPOSASE IS200-LIKE DOMAIN-CONTAINING PROTEIN"/>
    <property type="match status" value="1"/>
</dbReference>
<accession>A0A3B0VE25</accession>
<dbReference type="PANTHER" id="PTHR34322">
    <property type="entry name" value="TRANSPOSASE, Y1_TNP DOMAIN-CONTAINING"/>
    <property type="match status" value="1"/>
</dbReference>
<organism evidence="1">
    <name type="scientific">hydrothermal vent metagenome</name>
    <dbReference type="NCBI Taxonomy" id="652676"/>
    <lineage>
        <taxon>unclassified sequences</taxon>
        <taxon>metagenomes</taxon>
        <taxon>ecological metagenomes</taxon>
    </lineage>
</organism>